<evidence type="ECO:0000313" key="2">
    <source>
        <dbReference type="EMBL" id="KAJ3203657.1"/>
    </source>
</evidence>
<organism evidence="2 3">
    <name type="scientific">Clydaea vesicula</name>
    <dbReference type="NCBI Taxonomy" id="447962"/>
    <lineage>
        <taxon>Eukaryota</taxon>
        <taxon>Fungi</taxon>
        <taxon>Fungi incertae sedis</taxon>
        <taxon>Chytridiomycota</taxon>
        <taxon>Chytridiomycota incertae sedis</taxon>
        <taxon>Chytridiomycetes</taxon>
        <taxon>Lobulomycetales</taxon>
        <taxon>Lobulomycetaceae</taxon>
        <taxon>Clydaea</taxon>
    </lineage>
</organism>
<name>A0AAD5TWT9_9FUNG</name>
<reference evidence="2" key="1">
    <citation type="submission" date="2020-05" db="EMBL/GenBank/DDBJ databases">
        <title>Phylogenomic resolution of chytrid fungi.</title>
        <authorList>
            <person name="Stajich J.E."/>
            <person name="Amses K."/>
            <person name="Simmons R."/>
            <person name="Seto K."/>
            <person name="Myers J."/>
            <person name="Bonds A."/>
            <person name="Quandt C.A."/>
            <person name="Barry K."/>
            <person name="Liu P."/>
            <person name="Grigoriev I."/>
            <person name="Longcore J.E."/>
            <person name="James T.Y."/>
        </authorList>
    </citation>
    <scope>NUCLEOTIDE SEQUENCE</scope>
    <source>
        <strain evidence="2">JEL0476</strain>
    </source>
</reference>
<feature type="non-terminal residue" evidence="2">
    <location>
        <position position="170"/>
    </location>
</feature>
<accession>A0AAD5TWT9</accession>
<gene>
    <name evidence="2" type="ORF">HK099_001413</name>
</gene>
<dbReference type="EMBL" id="JADGJW010001398">
    <property type="protein sequence ID" value="KAJ3203657.1"/>
    <property type="molecule type" value="Genomic_DNA"/>
</dbReference>
<proteinExistence type="predicted"/>
<evidence type="ECO:0000256" key="1">
    <source>
        <dbReference type="SAM" id="Coils"/>
    </source>
</evidence>
<dbReference type="Proteomes" id="UP001211065">
    <property type="component" value="Unassembled WGS sequence"/>
</dbReference>
<keyword evidence="3" id="KW-1185">Reference proteome</keyword>
<comment type="caution">
    <text evidence="2">The sequence shown here is derived from an EMBL/GenBank/DDBJ whole genome shotgun (WGS) entry which is preliminary data.</text>
</comment>
<dbReference type="AlphaFoldDB" id="A0AAD5TWT9"/>
<protein>
    <submittedName>
        <fullName evidence="2">Uncharacterized protein</fullName>
    </submittedName>
</protein>
<evidence type="ECO:0000313" key="3">
    <source>
        <dbReference type="Proteomes" id="UP001211065"/>
    </source>
</evidence>
<feature type="coiled-coil region" evidence="1">
    <location>
        <begin position="60"/>
        <end position="88"/>
    </location>
</feature>
<sequence>MDINNPQEQIHNFQQQIYHVQQQINDIQQQFTDTSTQIQTYILKRQSTEEELFKQNDGWYMNLLETRKDLQKEKNALLNLQLMQLQRADTDMQVDSKPTLNKLWSVKDIWNTEFTKLKLDEILKEINLDTSKVFQTITINQRRIRSALFDNENRPHLLIDRLDESISTTL</sequence>
<keyword evidence="1" id="KW-0175">Coiled coil</keyword>